<keyword evidence="2" id="KW-1185">Reference proteome</keyword>
<sequence>MSKFNMDKFIHTFIQNLGLRIESCTCKKFNKIAFMTNIDKSCTLKQLYPAEEIKEVNIQQDLDFSTEKNIKHFMEKHANLFDKLTYLNNTQILNSHLKNINSKILQKIKTKRKYGIIKKGELKTHNKIIICNKKLKTNLANKLNGPKYNLPSSITWKKYINSHNSKKNKFKKVAIFENSKLFCYNTSTHDYQKSNDTSIDNDKQKTFLKHNLTNVMINFTKKEIEMTEKLLLLYIKDVEYIKRNVQITLHITKNSKFNYDTKDRIEYNQLLCHHAILCLIEPSKKGAVLIEDNLPVIIKKYLMHGYKYHFDFQRNSKNYYTAVLILSQSAKVLVKHINTTMMHTICGILGCDVQEILVLYNPREK</sequence>
<accession>A0A8B8HC88</accession>
<dbReference type="OrthoDB" id="7633997at2759"/>
<accession>A0A7M7MVM2</accession>
<name>A0A7M7MVM2_APIME</name>
<reference evidence="3" key="2">
    <citation type="submission" date="2025-04" db="UniProtKB">
        <authorList>
            <consortium name="RefSeq"/>
        </authorList>
    </citation>
    <scope>IDENTIFICATION</scope>
    <source>
        <strain evidence="3">DH4</strain>
        <tissue evidence="3">Whole body</tissue>
    </source>
</reference>
<protein>
    <submittedName>
        <fullName evidence="3">Uncharacterized protein LOC102654461</fullName>
    </submittedName>
</protein>
<gene>
    <name evidence="3" type="primary">LOC102654461</name>
</gene>
<dbReference type="Proteomes" id="UP000005203">
    <property type="component" value="Linkage group LG16"/>
</dbReference>
<evidence type="ECO:0000313" key="3">
    <source>
        <dbReference type="RefSeq" id="XP_026301652.1"/>
    </source>
</evidence>
<reference evidence="1" key="1">
    <citation type="submission" date="2021-01" db="UniProtKB">
        <authorList>
            <consortium name="EnsemblMetazoa"/>
        </authorList>
    </citation>
    <scope>IDENTIFICATION</scope>
    <source>
        <strain evidence="1">DH4</strain>
    </source>
</reference>
<dbReference type="GeneID" id="102654461"/>
<evidence type="ECO:0000313" key="2">
    <source>
        <dbReference type="Proteomes" id="UP000005203"/>
    </source>
</evidence>
<dbReference type="EnsemblMetazoa" id="XM_026445867">
    <property type="protein sequence ID" value="XP_026301652"/>
    <property type="gene ID" value="LOC102654461"/>
</dbReference>
<proteinExistence type="predicted"/>
<dbReference type="RefSeq" id="XP_026301652.1">
    <property type="nucleotide sequence ID" value="XM_026445867.1"/>
</dbReference>
<dbReference type="KEGG" id="ame:102654461"/>
<evidence type="ECO:0000313" key="1">
    <source>
        <dbReference type="EnsemblMetazoa" id="XP_026301652"/>
    </source>
</evidence>
<dbReference type="AlphaFoldDB" id="A0A7M7MVM2"/>
<organism evidence="1">
    <name type="scientific">Apis mellifera</name>
    <name type="common">Honeybee</name>
    <dbReference type="NCBI Taxonomy" id="7460"/>
    <lineage>
        <taxon>Eukaryota</taxon>
        <taxon>Metazoa</taxon>
        <taxon>Ecdysozoa</taxon>
        <taxon>Arthropoda</taxon>
        <taxon>Hexapoda</taxon>
        <taxon>Insecta</taxon>
        <taxon>Pterygota</taxon>
        <taxon>Neoptera</taxon>
        <taxon>Endopterygota</taxon>
        <taxon>Hymenoptera</taxon>
        <taxon>Apocrita</taxon>
        <taxon>Aculeata</taxon>
        <taxon>Apoidea</taxon>
        <taxon>Anthophila</taxon>
        <taxon>Apidae</taxon>
        <taxon>Apis</taxon>
    </lineage>
</organism>